<protein>
    <recommendedName>
        <fullName evidence="5">Tryptophan 2-monooxygenase</fullName>
        <ecNumber evidence="4">1.13.12.3</ecNumber>
    </recommendedName>
</protein>
<dbReference type="SUPFAM" id="SSF54373">
    <property type="entry name" value="FAD-linked reductases, C-terminal domain"/>
    <property type="match status" value="1"/>
</dbReference>
<accession>A0A150PS54</accession>
<keyword evidence="6" id="KW-0560">Oxidoreductase</keyword>
<dbReference type="Gene3D" id="3.90.660.10">
    <property type="match status" value="1"/>
</dbReference>
<dbReference type="PROSITE" id="PS51318">
    <property type="entry name" value="TAT"/>
    <property type="match status" value="1"/>
</dbReference>
<comment type="caution">
    <text evidence="12">The sequence shown here is derived from an EMBL/GenBank/DDBJ whole genome shotgun (WGS) entry which is preliminary data.</text>
</comment>
<evidence type="ECO:0000313" key="12">
    <source>
        <dbReference type="EMBL" id="KYF58509.1"/>
    </source>
</evidence>
<dbReference type="PANTHER" id="PTHR10742:SF410">
    <property type="entry name" value="LYSINE-SPECIFIC HISTONE DEMETHYLASE 2"/>
    <property type="match status" value="1"/>
</dbReference>
<dbReference type="AlphaFoldDB" id="A0A150PS54"/>
<name>A0A150PS54_SORCE</name>
<evidence type="ECO:0000259" key="11">
    <source>
        <dbReference type="Pfam" id="PF01593"/>
    </source>
</evidence>
<feature type="binding site" evidence="9">
    <location>
        <position position="360"/>
    </location>
    <ligand>
        <name>substrate</name>
    </ligand>
</feature>
<evidence type="ECO:0000256" key="3">
    <source>
        <dbReference type="ARBA" id="ARBA00005833"/>
    </source>
</evidence>
<evidence type="ECO:0000256" key="2">
    <source>
        <dbReference type="ARBA" id="ARBA00004814"/>
    </source>
</evidence>
<dbReference type="GO" id="GO:0009851">
    <property type="term" value="P:auxin biosynthetic process"/>
    <property type="evidence" value="ECO:0007669"/>
    <property type="project" value="UniProtKB-KW"/>
</dbReference>
<dbReference type="SUPFAM" id="SSF51905">
    <property type="entry name" value="FAD/NAD(P)-binding domain"/>
    <property type="match status" value="1"/>
</dbReference>
<evidence type="ECO:0000256" key="8">
    <source>
        <dbReference type="ARBA" id="ARBA00047321"/>
    </source>
</evidence>
<proteinExistence type="inferred from homology"/>
<evidence type="ECO:0000256" key="1">
    <source>
        <dbReference type="ARBA" id="ARBA00001974"/>
    </source>
</evidence>
<comment type="pathway">
    <text evidence="2">Plant hormone metabolism; auxin biosynthesis.</text>
</comment>
<dbReference type="GO" id="GO:0050361">
    <property type="term" value="F:tryptophan 2-monooxygenase activity"/>
    <property type="evidence" value="ECO:0007669"/>
    <property type="project" value="UniProtKB-EC"/>
</dbReference>
<evidence type="ECO:0000256" key="10">
    <source>
        <dbReference type="SAM" id="MobiDB-lite"/>
    </source>
</evidence>
<feature type="region of interest" description="Disordered" evidence="10">
    <location>
        <begin position="470"/>
        <end position="498"/>
    </location>
</feature>
<reference evidence="12 13" key="1">
    <citation type="submission" date="2014-02" db="EMBL/GenBank/DDBJ databases">
        <title>The small core and large imbalanced accessory genome model reveals a collaborative survival strategy of Sorangium cellulosum strains in nature.</title>
        <authorList>
            <person name="Han K."/>
            <person name="Peng R."/>
            <person name="Blom J."/>
            <person name="Li Y.-Z."/>
        </authorList>
    </citation>
    <scope>NUCLEOTIDE SEQUENCE [LARGE SCALE GENOMIC DNA]</scope>
    <source>
        <strain evidence="12 13">So0157-25</strain>
    </source>
</reference>
<comment type="catalytic activity">
    <reaction evidence="8">
        <text>L-tryptophan + O2 = indole-3-acetamide + CO2 + H2O</text>
        <dbReference type="Rhea" id="RHEA:16165"/>
        <dbReference type="ChEBI" id="CHEBI:15377"/>
        <dbReference type="ChEBI" id="CHEBI:15379"/>
        <dbReference type="ChEBI" id="CHEBI:16031"/>
        <dbReference type="ChEBI" id="CHEBI:16526"/>
        <dbReference type="ChEBI" id="CHEBI:57912"/>
        <dbReference type="EC" id="1.13.12.3"/>
    </reaction>
</comment>
<dbReference type="Gene3D" id="3.50.50.60">
    <property type="entry name" value="FAD/NAD(P)-binding domain"/>
    <property type="match status" value="1"/>
</dbReference>
<dbReference type="InterPro" id="IPR002937">
    <property type="entry name" value="Amino_oxidase"/>
</dbReference>
<feature type="binding site" evidence="9">
    <location>
        <begin position="71"/>
        <end position="72"/>
    </location>
    <ligand>
        <name>FAD</name>
        <dbReference type="ChEBI" id="CHEBI:57692"/>
    </ligand>
</feature>
<dbReference type="EC" id="1.13.12.3" evidence="4"/>
<dbReference type="InterPro" id="IPR006311">
    <property type="entry name" value="TAT_signal"/>
</dbReference>
<evidence type="ECO:0000313" key="13">
    <source>
        <dbReference type="Proteomes" id="UP000075420"/>
    </source>
</evidence>
<comment type="similarity">
    <text evidence="3">Belongs to the tryptophan 2-monooxygenase family.</text>
</comment>
<keyword evidence="7" id="KW-0073">Auxin biosynthesis</keyword>
<feature type="domain" description="Amine oxidase" evidence="11">
    <location>
        <begin position="51"/>
        <end position="465"/>
    </location>
</feature>
<organism evidence="12 13">
    <name type="scientific">Sorangium cellulosum</name>
    <name type="common">Polyangium cellulosum</name>
    <dbReference type="NCBI Taxonomy" id="56"/>
    <lineage>
        <taxon>Bacteria</taxon>
        <taxon>Pseudomonadati</taxon>
        <taxon>Myxococcota</taxon>
        <taxon>Polyangia</taxon>
        <taxon>Polyangiales</taxon>
        <taxon>Polyangiaceae</taxon>
        <taxon>Sorangium</taxon>
    </lineage>
</organism>
<dbReference type="Proteomes" id="UP000075420">
    <property type="component" value="Unassembled WGS sequence"/>
</dbReference>
<evidence type="ECO:0000256" key="5">
    <source>
        <dbReference type="ARBA" id="ARBA00017871"/>
    </source>
</evidence>
<evidence type="ECO:0000256" key="4">
    <source>
        <dbReference type="ARBA" id="ARBA00012535"/>
    </source>
</evidence>
<evidence type="ECO:0000256" key="7">
    <source>
        <dbReference type="ARBA" id="ARBA00023070"/>
    </source>
</evidence>
<dbReference type="InterPro" id="IPR001613">
    <property type="entry name" value="Flavin_amine_oxidase"/>
</dbReference>
<gene>
    <name evidence="12" type="ORF">BE08_37965</name>
</gene>
<dbReference type="PANTHER" id="PTHR10742">
    <property type="entry name" value="FLAVIN MONOAMINE OXIDASE"/>
    <property type="match status" value="1"/>
</dbReference>
<dbReference type="EMBL" id="JELY01000688">
    <property type="protein sequence ID" value="KYF58509.1"/>
    <property type="molecule type" value="Genomic_DNA"/>
</dbReference>
<comment type="cofactor">
    <cofactor evidence="1">
        <name>FAD</name>
        <dbReference type="ChEBI" id="CHEBI:57692"/>
    </cofactor>
</comment>
<evidence type="ECO:0000256" key="6">
    <source>
        <dbReference type="ARBA" id="ARBA00023002"/>
    </source>
</evidence>
<sequence length="498" mass="53781">MHAAVCTRGMQRRQWLKLLLATSGARFVAACSAAQAIPGKSARVIVIGAGIAGLAAARELHRAGHVVTVLEARDRIGGRVWTDRSRPDEPVDLGAAWIHGTDGNPITQLAADSDAETIPTDSGSWWTWDTDGRMLTTEEEAALWTAFDALLERLDALRERRIASGEGDIPLAAAVDEILQEQAVTEEERRRLRLAVNASIEQEFAAAAEEISLYYWDWGPSFDGPNVLFPQGYDRVAATLGSQLDVRTGHVASQIRHDAAGVTVLTDQGDFEGDYAVVTLPLGVLKAAAVRFDPPLPAAKRGAIDRLGMGVLNKVVLRFPRAFWADAGVLYLGYIAKDTGEWSTNMSFHEVDGRPTLVCFSTASHARDLEEMSDEAIIAAAMDVLRTMFGANIPDPESWLITRWLRDPYARGSYSYMPPGATPGDYDELARPAGRLHFAGEATHKGHASTVHGAYLSGVRAAQEIATRVAAPRPSPVGSSEVAAAAPPPGGHRRRLLR</sequence>
<evidence type="ECO:0000256" key="9">
    <source>
        <dbReference type="PIRSR" id="PIRSR601613-1"/>
    </source>
</evidence>
<dbReference type="PRINTS" id="PR00757">
    <property type="entry name" value="AMINEOXDASEF"/>
</dbReference>
<dbReference type="InterPro" id="IPR036188">
    <property type="entry name" value="FAD/NAD-bd_sf"/>
</dbReference>
<dbReference type="Pfam" id="PF01593">
    <property type="entry name" value="Amino_oxidase"/>
    <property type="match status" value="1"/>
</dbReference>
<dbReference type="InterPro" id="IPR050281">
    <property type="entry name" value="Flavin_monoamine_oxidase"/>
</dbReference>
<feature type="compositionally biased region" description="Low complexity" evidence="10">
    <location>
        <begin position="476"/>
        <end position="485"/>
    </location>
</feature>